<dbReference type="EMBL" id="JAATIQ010000139">
    <property type="protein sequence ID" value="KAF4378183.1"/>
    <property type="molecule type" value="Genomic_DNA"/>
</dbReference>
<organism evidence="4 7">
    <name type="scientific">Cannabis sativa</name>
    <name type="common">Hemp</name>
    <name type="synonym">Marijuana</name>
    <dbReference type="NCBI Taxonomy" id="3483"/>
    <lineage>
        <taxon>Eukaryota</taxon>
        <taxon>Viridiplantae</taxon>
        <taxon>Streptophyta</taxon>
        <taxon>Embryophyta</taxon>
        <taxon>Tracheophyta</taxon>
        <taxon>Spermatophyta</taxon>
        <taxon>Magnoliopsida</taxon>
        <taxon>eudicotyledons</taxon>
        <taxon>Gunneridae</taxon>
        <taxon>Pentapetalae</taxon>
        <taxon>rosids</taxon>
        <taxon>fabids</taxon>
        <taxon>Rosales</taxon>
        <taxon>Cannabaceae</taxon>
        <taxon>Cannabis</taxon>
    </lineage>
</organism>
<dbReference type="EMBL" id="JAATIP010000053">
    <property type="protein sequence ID" value="KAF4383007.1"/>
    <property type="molecule type" value="Genomic_DNA"/>
</dbReference>
<dbReference type="Proteomes" id="UP000583929">
    <property type="component" value="Unassembled WGS sequence"/>
</dbReference>
<dbReference type="CDD" id="cd17546">
    <property type="entry name" value="REC_hyHK_CKI1_RcsC-like"/>
    <property type="match status" value="1"/>
</dbReference>
<dbReference type="SUPFAM" id="SSF52172">
    <property type="entry name" value="CheY-like"/>
    <property type="match status" value="1"/>
</dbReference>
<dbReference type="Gene3D" id="3.40.50.2300">
    <property type="match status" value="1"/>
</dbReference>
<dbReference type="SMART" id="SM00448">
    <property type="entry name" value="REC"/>
    <property type="match status" value="1"/>
</dbReference>
<dbReference type="InterPro" id="IPR011006">
    <property type="entry name" value="CheY-like_superfamily"/>
</dbReference>
<accession>A0A7J6G5C3</accession>
<feature type="domain" description="Response regulatory" evidence="3">
    <location>
        <begin position="62"/>
        <end position="177"/>
    </location>
</feature>
<dbReference type="Pfam" id="PF00072">
    <property type="entry name" value="Response_reg"/>
    <property type="match status" value="1"/>
</dbReference>
<dbReference type="Proteomes" id="UP000525078">
    <property type="component" value="Unassembled WGS sequence"/>
</dbReference>
<name>A0A7J6G5C3_CANSA</name>
<evidence type="ECO:0000313" key="6">
    <source>
        <dbReference type="Proteomes" id="UP000525078"/>
    </source>
</evidence>
<dbReference type="InterPro" id="IPR052048">
    <property type="entry name" value="ST_Response_Regulator"/>
</dbReference>
<evidence type="ECO:0000313" key="7">
    <source>
        <dbReference type="Proteomes" id="UP000583929"/>
    </source>
</evidence>
<keyword evidence="7" id="KW-1185">Reference proteome</keyword>
<dbReference type="AlphaFoldDB" id="A0A7J6G5C3"/>
<evidence type="ECO:0000256" key="2">
    <source>
        <dbReference type="SAM" id="MobiDB-lite"/>
    </source>
</evidence>
<evidence type="ECO:0000259" key="3">
    <source>
        <dbReference type="PROSITE" id="PS50110"/>
    </source>
</evidence>
<dbReference type="InterPro" id="IPR001789">
    <property type="entry name" value="Sig_transdc_resp-reg_receiver"/>
</dbReference>
<evidence type="ECO:0000256" key="1">
    <source>
        <dbReference type="PROSITE-ProRule" id="PRU00169"/>
    </source>
</evidence>
<evidence type="ECO:0000313" key="5">
    <source>
        <dbReference type="EMBL" id="KAF4383007.1"/>
    </source>
</evidence>
<sequence>MALFSFHGFPGLSEELKMAPTYLLPRQIRANRGENLPQRRNPPGGEFNPETNTFMTWRNRLTALVVDSESFCRMLEKSFLSAYGVETEDVESGSAAIELIRGGATFDLIVINPHLSGISGIETARSLRNMGVQSRIVGSSAMYVEEERWRFLRAGGDHYFEKPFGPNLFIPILQQLDNQ</sequence>
<proteinExistence type="predicted"/>
<reference evidence="6 7" key="1">
    <citation type="journal article" date="2020" name="bioRxiv">
        <title>Sequence and annotation of 42 cannabis genomes reveals extensive copy number variation in cannabinoid synthesis and pathogen resistance genes.</title>
        <authorList>
            <person name="Mckernan K.J."/>
            <person name="Helbert Y."/>
            <person name="Kane L.T."/>
            <person name="Ebling H."/>
            <person name="Zhang L."/>
            <person name="Liu B."/>
            <person name="Eaton Z."/>
            <person name="Mclaughlin S."/>
            <person name="Kingan S."/>
            <person name="Baybayan P."/>
            <person name="Concepcion G."/>
            <person name="Jordan M."/>
            <person name="Riva A."/>
            <person name="Barbazuk W."/>
            <person name="Harkins T."/>
        </authorList>
    </citation>
    <scope>NUCLEOTIDE SEQUENCE [LARGE SCALE GENOMIC DNA]</scope>
    <source>
        <strain evidence="6 7">cv. Jamaican Lion 4</strain>
        <strain evidence="4">Father</strain>
        <strain evidence="5">Mother</strain>
        <tissue evidence="4">Leaf</tissue>
    </source>
</reference>
<protein>
    <recommendedName>
        <fullName evidence="3">Response regulatory domain-containing protein</fullName>
    </recommendedName>
</protein>
<gene>
    <name evidence="5" type="ORF">F8388_009038</name>
    <name evidence="4" type="ORF">G4B88_023006</name>
</gene>
<comment type="caution">
    <text evidence="4">The sequence shown here is derived from an EMBL/GenBank/DDBJ whole genome shotgun (WGS) entry which is preliminary data.</text>
</comment>
<dbReference type="PANTHER" id="PTHR43228:SF17">
    <property type="entry name" value="HISTIDINE KINASE RESPONSE REGULATOR AND TRANSCRIPTION FACTOR RR-A-TYPE FAMILY-RELATED"/>
    <property type="match status" value="1"/>
</dbReference>
<evidence type="ECO:0000313" key="4">
    <source>
        <dbReference type="EMBL" id="KAF4378183.1"/>
    </source>
</evidence>
<dbReference type="PANTHER" id="PTHR43228">
    <property type="entry name" value="TWO-COMPONENT RESPONSE REGULATOR"/>
    <property type="match status" value="1"/>
</dbReference>
<dbReference type="GO" id="GO:0000160">
    <property type="term" value="P:phosphorelay signal transduction system"/>
    <property type="evidence" value="ECO:0007669"/>
    <property type="project" value="InterPro"/>
</dbReference>
<feature type="region of interest" description="Disordered" evidence="2">
    <location>
        <begin position="30"/>
        <end position="52"/>
    </location>
</feature>
<comment type="caution">
    <text evidence="1">Lacks conserved residue(s) required for the propagation of feature annotation.</text>
</comment>
<dbReference type="PROSITE" id="PS50110">
    <property type="entry name" value="RESPONSE_REGULATORY"/>
    <property type="match status" value="1"/>
</dbReference>